<comment type="caution">
    <text evidence="3">The sequence shown here is derived from an EMBL/GenBank/DDBJ whole genome shotgun (WGS) entry which is preliminary data.</text>
</comment>
<feature type="chain" id="PRO_5013248991" evidence="2">
    <location>
        <begin position="18"/>
        <end position="204"/>
    </location>
</feature>
<dbReference type="OrthoDB" id="4991875at2759"/>
<evidence type="ECO:0000313" key="4">
    <source>
        <dbReference type="Proteomes" id="UP000186583"/>
    </source>
</evidence>
<dbReference type="AlphaFoldDB" id="A0A1Q8S872"/>
<feature type="compositionally biased region" description="Low complexity" evidence="1">
    <location>
        <begin position="150"/>
        <end position="162"/>
    </location>
</feature>
<name>A0A1Q8S872_9PEZI</name>
<keyword evidence="2" id="KW-0732">Signal</keyword>
<gene>
    <name evidence="3" type="ORF">CCHL11_01166</name>
</gene>
<dbReference type="Proteomes" id="UP000186583">
    <property type="component" value="Unassembled WGS sequence"/>
</dbReference>
<evidence type="ECO:0000313" key="3">
    <source>
        <dbReference type="EMBL" id="OLN97597.1"/>
    </source>
</evidence>
<organism evidence="3 4">
    <name type="scientific">Colletotrichum chlorophyti</name>
    <dbReference type="NCBI Taxonomy" id="708187"/>
    <lineage>
        <taxon>Eukaryota</taxon>
        <taxon>Fungi</taxon>
        <taxon>Dikarya</taxon>
        <taxon>Ascomycota</taxon>
        <taxon>Pezizomycotina</taxon>
        <taxon>Sordariomycetes</taxon>
        <taxon>Hypocreomycetidae</taxon>
        <taxon>Glomerellales</taxon>
        <taxon>Glomerellaceae</taxon>
        <taxon>Colletotrichum</taxon>
    </lineage>
</organism>
<proteinExistence type="predicted"/>
<protein>
    <submittedName>
        <fullName evidence="3">Uncharacterized protein</fullName>
    </submittedName>
</protein>
<feature type="signal peptide" evidence="2">
    <location>
        <begin position="1"/>
        <end position="17"/>
    </location>
</feature>
<evidence type="ECO:0000256" key="2">
    <source>
        <dbReference type="SAM" id="SignalP"/>
    </source>
</evidence>
<dbReference type="STRING" id="708187.A0A1Q8S872"/>
<reference evidence="3 4" key="1">
    <citation type="submission" date="2016-11" db="EMBL/GenBank/DDBJ databases">
        <title>Draft Genome Assembly of Colletotrichum chlorophyti a pathogen of herbaceous plants.</title>
        <authorList>
            <person name="Gan P."/>
            <person name="Narusaka M."/>
            <person name="Tsushima A."/>
            <person name="Narusaka Y."/>
            <person name="Takano Y."/>
            <person name="Shirasu K."/>
        </authorList>
    </citation>
    <scope>NUCLEOTIDE SEQUENCE [LARGE SCALE GENOMIC DNA]</scope>
    <source>
        <strain evidence="3 4">NTL11</strain>
    </source>
</reference>
<evidence type="ECO:0000256" key="1">
    <source>
        <dbReference type="SAM" id="MobiDB-lite"/>
    </source>
</evidence>
<sequence length="204" mass="20883">MKSFMTIVLAFVGNAAAQTTTVSVLNPFFGNHSFDASVQDANLAATTYVLGCPNDSTSDQCRADNVGLTLVGGPATAAVYITNSANDVLVVYNGTISGNALEYHSNATTKGKTLMQDNVVISPLTDPTLRSPITVTAGLERLAAQSTVPTATATGSGAAQTGIPPESGQAAPTSTMPNAAVTWKGQKSAWAGALTLAGVMMLWR</sequence>
<dbReference type="EMBL" id="MPGH01000008">
    <property type="protein sequence ID" value="OLN97597.1"/>
    <property type="molecule type" value="Genomic_DNA"/>
</dbReference>
<feature type="region of interest" description="Disordered" evidence="1">
    <location>
        <begin position="147"/>
        <end position="176"/>
    </location>
</feature>
<keyword evidence="4" id="KW-1185">Reference proteome</keyword>
<accession>A0A1Q8S872</accession>